<proteinExistence type="predicted"/>
<dbReference type="STRING" id="1056495.Calag_0333"/>
<feature type="transmembrane region" description="Helical" evidence="1">
    <location>
        <begin position="39"/>
        <end position="57"/>
    </location>
</feature>
<dbReference type="InParanoid" id="L0AAR4"/>
<dbReference type="Proteomes" id="UP000010469">
    <property type="component" value="Chromosome"/>
</dbReference>
<dbReference type="RefSeq" id="WP_015232008.1">
    <property type="nucleotide sequence ID" value="NC_019791.1"/>
</dbReference>
<dbReference type="GeneID" id="14211593"/>
<keyword evidence="1" id="KW-1133">Transmembrane helix</keyword>
<dbReference type="KEGG" id="clg:Calag_0333"/>
<evidence type="ECO:0000313" key="2">
    <source>
        <dbReference type="EMBL" id="AFZ70110.1"/>
    </source>
</evidence>
<gene>
    <name evidence="2" type="ordered locus">Calag_0333</name>
</gene>
<accession>L0AAR4</accession>
<organism evidence="2 3">
    <name type="scientific">Caldisphaera lagunensis (strain DSM 15908 / JCM 11604 / ANMR 0165 / IC-154)</name>
    <dbReference type="NCBI Taxonomy" id="1056495"/>
    <lineage>
        <taxon>Archaea</taxon>
        <taxon>Thermoproteota</taxon>
        <taxon>Thermoprotei</taxon>
        <taxon>Acidilobales</taxon>
        <taxon>Caldisphaeraceae</taxon>
        <taxon>Caldisphaera</taxon>
    </lineage>
</organism>
<feature type="transmembrane region" description="Helical" evidence="1">
    <location>
        <begin position="12"/>
        <end position="33"/>
    </location>
</feature>
<name>L0AAR4_CALLD</name>
<dbReference type="eggNOG" id="arCOG11635">
    <property type="taxonomic scope" value="Archaea"/>
</dbReference>
<evidence type="ECO:0000313" key="3">
    <source>
        <dbReference type="Proteomes" id="UP000010469"/>
    </source>
</evidence>
<dbReference type="AlphaFoldDB" id="L0AAR4"/>
<keyword evidence="1" id="KW-0472">Membrane</keyword>
<dbReference type="HOGENOM" id="CLU_1014113_0_0_2"/>
<keyword evidence="3" id="KW-1185">Reference proteome</keyword>
<reference evidence="3" key="1">
    <citation type="submission" date="2012-03" db="EMBL/GenBank/DDBJ databases">
        <title>Complete genome of Caldisphaera lagunensis DSM 15908.</title>
        <authorList>
            <person name="Lucas S."/>
            <person name="Copeland A."/>
            <person name="Lapidus A."/>
            <person name="Glavina del Rio T."/>
            <person name="Dalin E."/>
            <person name="Tice H."/>
            <person name="Bruce D."/>
            <person name="Goodwin L."/>
            <person name="Pitluck S."/>
            <person name="Peters L."/>
            <person name="Mikhailova N."/>
            <person name="Teshima H."/>
            <person name="Kyrpides N."/>
            <person name="Mavromatis K."/>
            <person name="Ivanova N."/>
            <person name="Brettin T."/>
            <person name="Detter J.C."/>
            <person name="Han C."/>
            <person name="Larimer F."/>
            <person name="Land M."/>
            <person name="Hauser L."/>
            <person name="Markowitz V."/>
            <person name="Cheng J.-F."/>
            <person name="Hugenholtz P."/>
            <person name="Woyke T."/>
            <person name="Wu D."/>
            <person name="Spring S."/>
            <person name="Schroeder M."/>
            <person name="Brambilla E."/>
            <person name="Klenk H.-P."/>
            <person name="Eisen J.A."/>
        </authorList>
    </citation>
    <scope>NUCLEOTIDE SEQUENCE [LARGE SCALE GENOMIC DNA]</scope>
    <source>
        <strain evidence="3">DSM 15908 / JCM 11604 / IC-154</strain>
    </source>
</reference>
<evidence type="ECO:0000256" key="1">
    <source>
        <dbReference type="SAM" id="Phobius"/>
    </source>
</evidence>
<sequence length="274" mass="31324" precursor="true">MRLTKLLNYKGFKLILSVILGLITFAVGISLAIALKRPLYLSIIPALMVGILTYVSSDAASKELMNYVNNLYQKVNELSDDMDFDTTQNEEETVSNDEEDLFIVYNLIKGIVKQISKEAKDIIIEIYKGDFALVYPEVSLFDDETDIDNEISYDYPEDGSDAKYHNGKLIIRMRYEDFYNLLSSLKKGDGEVAVFSTINELRTLYNITKIITIALLDEDSNELTSYITYKAIMSLKEKGILNIYDNIIEELPFESKDLKKKIKEQVKEESGTLY</sequence>
<dbReference type="EMBL" id="CP003378">
    <property type="protein sequence ID" value="AFZ70110.1"/>
    <property type="molecule type" value="Genomic_DNA"/>
</dbReference>
<protein>
    <submittedName>
        <fullName evidence="2">Uncharacterized protein</fullName>
    </submittedName>
</protein>
<keyword evidence="1" id="KW-0812">Transmembrane</keyword>